<dbReference type="CDD" id="cd00051">
    <property type="entry name" value="EFh"/>
    <property type="match status" value="2"/>
</dbReference>
<dbReference type="InterPro" id="IPR000719">
    <property type="entry name" value="Prot_kinase_dom"/>
</dbReference>
<evidence type="ECO:0000256" key="6">
    <source>
        <dbReference type="ARBA" id="ARBA00022723"/>
    </source>
</evidence>
<evidence type="ECO:0000256" key="5">
    <source>
        <dbReference type="ARBA" id="ARBA00022679"/>
    </source>
</evidence>
<dbReference type="PROSITE" id="PS00108">
    <property type="entry name" value="PROTEIN_KINASE_ST"/>
    <property type="match status" value="1"/>
</dbReference>
<dbReference type="Gene3D" id="1.10.510.10">
    <property type="entry name" value="Transferase(Phosphotransferase) domain 1"/>
    <property type="match status" value="1"/>
</dbReference>
<keyword evidence="11 15" id="KW-0067">ATP-binding</keyword>
<dbReference type="InterPro" id="IPR011009">
    <property type="entry name" value="Kinase-like_dom_sf"/>
</dbReference>
<keyword evidence="9" id="KW-0418">Kinase</keyword>
<feature type="domain" description="EF-hand" evidence="17">
    <location>
        <begin position="453"/>
        <end position="488"/>
    </location>
</feature>
<dbReference type="InterPro" id="IPR011992">
    <property type="entry name" value="EF-hand-dom_pair"/>
</dbReference>
<keyword evidence="5" id="KW-0808">Transferase</keyword>
<dbReference type="SUPFAM" id="SSF56112">
    <property type="entry name" value="Protein kinase-like (PK-like)"/>
    <property type="match status" value="1"/>
</dbReference>
<dbReference type="InterPro" id="IPR050205">
    <property type="entry name" value="CDPK_Ser/Thr_kinases"/>
</dbReference>
<dbReference type="SMART" id="SM00220">
    <property type="entry name" value="S_TKc"/>
    <property type="match status" value="1"/>
</dbReference>
<evidence type="ECO:0000259" key="16">
    <source>
        <dbReference type="PROSITE" id="PS50011"/>
    </source>
</evidence>
<dbReference type="PROSITE" id="PS50222">
    <property type="entry name" value="EF_HAND_2"/>
    <property type="match status" value="3"/>
</dbReference>
<evidence type="ECO:0000256" key="11">
    <source>
        <dbReference type="ARBA" id="ARBA00022840"/>
    </source>
</evidence>
<evidence type="ECO:0000256" key="13">
    <source>
        <dbReference type="ARBA" id="ARBA00047899"/>
    </source>
</evidence>
<keyword evidence="10" id="KW-0106">Calcium</keyword>
<dbReference type="EC" id="2.7.11.1" evidence="3"/>
<dbReference type="PROSITE" id="PS00107">
    <property type="entry name" value="PROTEIN_KINASE_ATP"/>
    <property type="match status" value="1"/>
</dbReference>
<dbReference type="Gene3D" id="3.30.200.20">
    <property type="entry name" value="Phosphorylase Kinase, domain 1"/>
    <property type="match status" value="1"/>
</dbReference>
<dbReference type="InterPro" id="IPR017441">
    <property type="entry name" value="Protein_kinase_ATP_BS"/>
</dbReference>
<keyword evidence="8 15" id="KW-0547">Nucleotide-binding</keyword>
<dbReference type="InterPro" id="IPR002044">
    <property type="entry name" value="CBM20"/>
</dbReference>
<name>A0AA36MQQ0_9DINO</name>
<dbReference type="FunFam" id="3.30.200.20:FF:000315">
    <property type="entry name" value="Calcium-dependent protein kinase 3"/>
    <property type="match status" value="1"/>
</dbReference>
<dbReference type="PANTHER" id="PTHR24349">
    <property type="entry name" value="SERINE/THREONINE-PROTEIN KINASE"/>
    <property type="match status" value="1"/>
</dbReference>
<dbReference type="InterPro" id="IPR002048">
    <property type="entry name" value="EF_hand_dom"/>
</dbReference>
<dbReference type="InterPro" id="IPR013784">
    <property type="entry name" value="Carb-bd-like_fold"/>
</dbReference>
<feature type="binding site" evidence="15">
    <location>
        <position position="186"/>
    </location>
    <ligand>
        <name>ATP</name>
        <dbReference type="ChEBI" id="CHEBI:30616"/>
    </ligand>
</feature>
<dbReference type="Pfam" id="PF13499">
    <property type="entry name" value="EF-hand_7"/>
    <property type="match status" value="2"/>
</dbReference>
<keyword evidence="7" id="KW-0677">Repeat</keyword>
<dbReference type="Proteomes" id="UP001178507">
    <property type="component" value="Unassembled WGS sequence"/>
</dbReference>
<gene>
    <name evidence="19" type="ORF">EVOR1521_LOCUS9464</name>
</gene>
<evidence type="ECO:0000256" key="9">
    <source>
        <dbReference type="ARBA" id="ARBA00022777"/>
    </source>
</evidence>
<keyword evidence="4" id="KW-0723">Serine/threonine-protein kinase</keyword>
<comment type="catalytic activity">
    <reaction evidence="14">
        <text>L-seryl-[protein] + ATP = O-phospho-L-seryl-[protein] + ADP + H(+)</text>
        <dbReference type="Rhea" id="RHEA:17989"/>
        <dbReference type="Rhea" id="RHEA-COMP:9863"/>
        <dbReference type="Rhea" id="RHEA-COMP:11604"/>
        <dbReference type="ChEBI" id="CHEBI:15378"/>
        <dbReference type="ChEBI" id="CHEBI:29999"/>
        <dbReference type="ChEBI" id="CHEBI:30616"/>
        <dbReference type="ChEBI" id="CHEBI:83421"/>
        <dbReference type="ChEBI" id="CHEBI:456216"/>
        <dbReference type="EC" id="2.7.11.1"/>
    </reaction>
</comment>
<evidence type="ECO:0000313" key="20">
    <source>
        <dbReference type="Proteomes" id="UP001178507"/>
    </source>
</evidence>
<evidence type="ECO:0000259" key="17">
    <source>
        <dbReference type="PROSITE" id="PS50222"/>
    </source>
</evidence>
<dbReference type="PROSITE" id="PS50011">
    <property type="entry name" value="PROTEIN_KINASE_DOM"/>
    <property type="match status" value="1"/>
</dbReference>
<comment type="similarity">
    <text evidence="12">Belongs to the protein kinase superfamily. Ser/Thr protein kinase family. CDPK subfamily.</text>
</comment>
<evidence type="ECO:0000313" key="19">
    <source>
        <dbReference type="EMBL" id="CAJ1381930.1"/>
    </source>
</evidence>
<dbReference type="CDD" id="cd05117">
    <property type="entry name" value="STKc_CAMK"/>
    <property type="match status" value="1"/>
</dbReference>
<evidence type="ECO:0000256" key="10">
    <source>
        <dbReference type="ARBA" id="ARBA00022837"/>
    </source>
</evidence>
<dbReference type="GO" id="GO:0004674">
    <property type="term" value="F:protein serine/threonine kinase activity"/>
    <property type="evidence" value="ECO:0007669"/>
    <property type="project" value="UniProtKB-KW"/>
</dbReference>
<dbReference type="SUPFAM" id="SSF47473">
    <property type="entry name" value="EF-hand"/>
    <property type="match status" value="1"/>
</dbReference>
<dbReference type="SUPFAM" id="SSF49452">
    <property type="entry name" value="Starch-binding domain-like"/>
    <property type="match status" value="1"/>
</dbReference>
<comment type="catalytic activity">
    <reaction evidence="13">
        <text>L-threonyl-[protein] + ATP = O-phospho-L-threonyl-[protein] + ADP + H(+)</text>
        <dbReference type="Rhea" id="RHEA:46608"/>
        <dbReference type="Rhea" id="RHEA-COMP:11060"/>
        <dbReference type="Rhea" id="RHEA-COMP:11605"/>
        <dbReference type="ChEBI" id="CHEBI:15378"/>
        <dbReference type="ChEBI" id="CHEBI:30013"/>
        <dbReference type="ChEBI" id="CHEBI:30616"/>
        <dbReference type="ChEBI" id="CHEBI:61977"/>
        <dbReference type="ChEBI" id="CHEBI:456216"/>
        <dbReference type="EC" id="2.7.11.1"/>
    </reaction>
</comment>
<dbReference type="GO" id="GO:0005524">
    <property type="term" value="F:ATP binding"/>
    <property type="evidence" value="ECO:0007669"/>
    <property type="project" value="UniProtKB-UniRule"/>
</dbReference>
<evidence type="ECO:0000256" key="1">
    <source>
        <dbReference type="ARBA" id="ARBA00001946"/>
    </source>
</evidence>
<sequence>MSVNLDVECGHTREGDQVYLVGSGPLGGWDPSKALSLETGPQLFPRWKGQLDTTPEGTECKLIIRRKEGHIDWEPGANRSFPSLSSPSKLCMAFGKPGMDLVPMGGYEAAPGPAMESTLSIGEMEMSRANTRKDFRQRLIDMEFSTNIEERYEIDKVKLGEGGFGTVRRARDKETGARRAVKFIVKSGVANVDHLRREIQITQKMDHPNIVRLFAVYEDRCNLYLVMELCEGGELFDRLVEEKYLTEPIVRKVMKQVFSSISYCHGKDVVHRDLKPENYILLDRGKGVDATPLKLIDFGLAQRCRDGQQLKSAVGTAFYVAPEVMAGKYAKEVDVWGCGVLMYCLHCGSPPFYGRTDVDVLRKVKKGQYSLDGPIWEPVSKAAKDLISRCLEMDPSKRISALDALKHRWFAAGKPESLVKLQADVLSNLRGFSVANRFKKAALTAVAYQLTAEEQRELREAFMKLDANGDGYLSFQEIKTGLEQHILDGRIPNLAQILEGIDTDNDGKIEYTEFIAAAMDQRLQMNEAVCWRAFKSFDKDGDGTITLEELRKVLHDDELQSQVPATRSASSIFMEMDSNKDGSISFEDKLHEAPGDLVHISNSKMKCSCIRKWYCRWAMLLPCEKWEANQHHAQRSSWICCTAKLCHRGAVNPRSWKQQSTKLMSPSKIGPSRQCSEQFSGGHAAVLPALCDELARSDDKLIPPVQHG</sequence>
<feature type="domain" description="EF-hand" evidence="17">
    <location>
        <begin position="525"/>
        <end position="560"/>
    </location>
</feature>
<evidence type="ECO:0000256" key="15">
    <source>
        <dbReference type="PROSITE-ProRule" id="PRU10141"/>
    </source>
</evidence>
<evidence type="ECO:0000259" key="18">
    <source>
        <dbReference type="PROSITE" id="PS51166"/>
    </source>
</evidence>
<keyword evidence="6" id="KW-0479">Metal-binding</keyword>
<dbReference type="InterPro" id="IPR018247">
    <property type="entry name" value="EF_Hand_1_Ca_BS"/>
</dbReference>
<evidence type="ECO:0000256" key="14">
    <source>
        <dbReference type="ARBA" id="ARBA00048679"/>
    </source>
</evidence>
<dbReference type="SMART" id="SM00054">
    <property type="entry name" value="EFh"/>
    <property type="match status" value="4"/>
</dbReference>
<accession>A0AA36MQQ0</accession>
<evidence type="ECO:0000256" key="7">
    <source>
        <dbReference type="ARBA" id="ARBA00022737"/>
    </source>
</evidence>
<dbReference type="InterPro" id="IPR008271">
    <property type="entry name" value="Ser/Thr_kinase_AS"/>
</dbReference>
<dbReference type="AlphaFoldDB" id="A0AA36MQQ0"/>
<feature type="domain" description="EF-hand" evidence="17">
    <location>
        <begin position="489"/>
        <end position="524"/>
    </location>
</feature>
<dbReference type="Pfam" id="PF00686">
    <property type="entry name" value="CBM_20"/>
    <property type="match status" value="1"/>
</dbReference>
<dbReference type="InterPro" id="IPR013783">
    <property type="entry name" value="Ig-like_fold"/>
</dbReference>
<dbReference type="GO" id="GO:2001070">
    <property type="term" value="F:starch binding"/>
    <property type="evidence" value="ECO:0007669"/>
    <property type="project" value="InterPro"/>
</dbReference>
<evidence type="ECO:0000256" key="2">
    <source>
        <dbReference type="ARBA" id="ARBA00011245"/>
    </source>
</evidence>
<comment type="caution">
    <text evidence="19">The sequence shown here is derived from an EMBL/GenBank/DDBJ whole genome shotgun (WGS) entry which is preliminary data.</text>
</comment>
<evidence type="ECO:0000256" key="3">
    <source>
        <dbReference type="ARBA" id="ARBA00012513"/>
    </source>
</evidence>
<evidence type="ECO:0000256" key="8">
    <source>
        <dbReference type="ARBA" id="ARBA00022741"/>
    </source>
</evidence>
<dbReference type="CDD" id="cd05467">
    <property type="entry name" value="CBM20"/>
    <property type="match status" value="1"/>
</dbReference>
<feature type="domain" description="Protein kinase" evidence="16">
    <location>
        <begin position="153"/>
        <end position="410"/>
    </location>
</feature>
<dbReference type="FunFam" id="1.10.510.10:FF:000571">
    <property type="entry name" value="Maternal embryonic leucine zipper kinase"/>
    <property type="match status" value="1"/>
</dbReference>
<dbReference type="Gene3D" id="1.10.238.10">
    <property type="entry name" value="EF-hand"/>
    <property type="match status" value="2"/>
</dbReference>
<keyword evidence="20" id="KW-1185">Reference proteome</keyword>
<dbReference type="Gene3D" id="2.60.40.10">
    <property type="entry name" value="Immunoglobulins"/>
    <property type="match status" value="1"/>
</dbReference>
<comment type="cofactor">
    <cofactor evidence="1">
        <name>Mg(2+)</name>
        <dbReference type="ChEBI" id="CHEBI:18420"/>
    </cofactor>
</comment>
<dbReference type="SMART" id="SM01065">
    <property type="entry name" value="CBM_2"/>
    <property type="match status" value="1"/>
</dbReference>
<dbReference type="PROSITE" id="PS51166">
    <property type="entry name" value="CBM20"/>
    <property type="match status" value="1"/>
</dbReference>
<dbReference type="EMBL" id="CAUJNA010000857">
    <property type="protein sequence ID" value="CAJ1381930.1"/>
    <property type="molecule type" value="Genomic_DNA"/>
</dbReference>
<reference evidence="19" key="1">
    <citation type="submission" date="2023-08" db="EMBL/GenBank/DDBJ databases">
        <authorList>
            <person name="Chen Y."/>
            <person name="Shah S."/>
            <person name="Dougan E. K."/>
            <person name="Thang M."/>
            <person name="Chan C."/>
        </authorList>
    </citation>
    <scope>NUCLEOTIDE SEQUENCE</scope>
</reference>
<proteinExistence type="inferred from homology"/>
<comment type="subunit">
    <text evidence="2">Monomer.</text>
</comment>
<evidence type="ECO:0000256" key="4">
    <source>
        <dbReference type="ARBA" id="ARBA00022527"/>
    </source>
</evidence>
<dbReference type="FunFam" id="1.10.238.10:FF:000003">
    <property type="entry name" value="Calmodulin A"/>
    <property type="match status" value="1"/>
</dbReference>
<protein>
    <recommendedName>
        <fullName evidence="3">non-specific serine/threonine protein kinase</fullName>
        <ecNumber evidence="3">2.7.11.1</ecNumber>
    </recommendedName>
</protein>
<organism evidence="19 20">
    <name type="scientific">Effrenium voratum</name>
    <dbReference type="NCBI Taxonomy" id="2562239"/>
    <lineage>
        <taxon>Eukaryota</taxon>
        <taxon>Sar</taxon>
        <taxon>Alveolata</taxon>
        <taxon>Dinophyceae</taxon>
        <taxon>Suessiales</taxon>
        <taxon>Symbiodiniaceae</taxon>
        <taxon>Effrenium</taxon>
    </lineage>
</organism>
<dbReference type="PROSITE" id="PS00018">
    <property type="entry name" value="EF_HAND_1"/>
    <property type="match status" value="3"/>
</dbReference>
<feature type="domain" description="CBM20" evidence="18">
    <location>
        <begin position="1"/>
        <end position="96"/>
    </location>
</feature>
<evidence type="ECO:0000256" key="12">
    <source>
        <dbReference type="ARBA" id="ARBA00024334"/>
    </source>
</evidence>
<dbReference type="GO" id="GO:0005509">
    <property type="term" value="F:calcium ion binding"/>
    <property type="evidence" value="ECO:0007669"/>
    <property type="project" value="InterPro"/>
</dbReference>
<dbReference type="Pfam" id="PF00069">
    <property type="entry name" value="Pkinase"/>
    <property type="match status" value="1"/>
</dbReference>